<protein>
    <submittedName>
        <fullName evidence="1">BZ3500_MvSof-1268-A1-R1_Chr3-1g06147 protein</fullName>
    </submittedName>
</protein>
<dbReference type="AlphaFoldDB" id="A0A2X0LFZ0"/>
<reference evidence="2" key="1">
    <citation type="submission" date="2016-10" db="EMBL/GenBank/DDBJ databases">
        <authorList>
            <person name="Jeantristanb JTB J.-T."/>
            <person name="Ricardo R."/>
        </authorList>
    </citation>
    <scope>NUCLEOTIDE SEQUENCE [LARGE SCALE GENOMIC DNA]</scope>
</reference>
<name>A0A2X0LFZ0_9BASI</name>
<keyword evidence="2" id="KW-1185">Reference proteome</keyword>
<gene>
    <name evidence="1" type="ORF">BZ3500_MVSOF-1268-A1-R1_CHR3-1G06147</name>
</gene>
<evidence type="ECO:0000313" key="2">
    <source>
        <dbReference type="Proteomes" id="UP000249723"/>
    </source>
</evidence>
<dbReference type="EMBL" id="FMWP01000096">
    <property type="protein sequence ID" value="SCZ99608.1"/>
    <property type="molecule type" value="Genomic_DNA"/>
</dbReference>
<dbReference type="Proteomes" id="UP000249723">
    <property type="component" value="Unassembled WGS sequence"/>
</dbReference>
<proteinExistence type="predicted"/>
<evidence type="ECO:0000313" key="1">
    <source>
        <dbReference type="EMBL" id="SCZ99608.1"/>
    </source>
</evidence>
<sequence>MQPAVNRECALLKLRVSLPVVSFERSTSHFRDGHPSSDNPNYQHCVLKVCKGRNRYCTIYQAQSKNAAACMKSLPAGSSVAG</sequence>
<organism evidence="1 2">
    <name type="scientific">Microbotryum saponariae</name>
    <dbReference type="NCBI Taxonomy" id="289078"/>
    <lineage>
        <taxon>Eukaryota</taxon>
        <taxon>Fungi</taxon>
        <taxon>Dikarya</taxon>
        <taxon>Basidiomycota</taxon>
        <taxon>Pucciniomycotina</taxon>
        <taxon>Microbotryomycetes</taxon>
        <taxon>Microbotryales</taxon>
        <taxon>Microbotryaceae</taxon>
        <taxon>Microbotryum</taxon>
    </lineage>
</organism>
<accession>A0A2X0LFZ0</accession>